<dbReference type="RefSeq" id="WP_013443618.1">
    <property type="nucleotide sequence ID" value="NC_014734.1"/>
</dbReference>
<keyword evidence="11" id="KW-1185">Reference proteome</keyword>
<evidence type="ECO:0000259" key="9">
    <source>
        <dbReference type="Pfam" id="PF12704"/>
    </source>
</evidence>
<sequence length="419" mass="46049">MFTINSIQEILDSLKHNKLRTILTGLSVSWGIFILIVLLGAGNGLKNAVMSNFKDRAATNNVQIYSGTSSLPFMGLKSGRSLTFDKSQVSTVKDNMLETSDQSGIIEKQMTITNNNEFGNFSINGVEPSYQKIFNLKFESNGGRFINQLDNKSSNKVVVLDKKIEDVLFKGTSALGKYVKIGSVMFKVIGINTKKARFGDGQAYIPFSTAQYIFNPDLKFRNIAMTVNGLESKESNDDFNKRLKKTMSQSLSFDPNDTQAIYIRNDQSDFIQTMKIFGGITIFVSVIGIFTLIAGIVGVSNIMLVSVKERTREIGIRKALGAPPASILQSVILEAIIITSIFGYIGMMMGIGLTELVNFIMIKSTAATPDAPTIFKNPTVELSYVLISTGILILSGVIAGYMPARRAVRIKPIEAMREE</sequence>
<evidence type="ECO:0000313" key="11">
    <source>
        <dbReference type="Proteomes" id="UP000008718"/>
    </source>
</evidence>
<feature type="domain" description="MacB-like periplasmic core" evidence="9">
    <location>
        <begin position="21"/>
        <end position="244"/>
    </location>
</feature>
<evidence type="ECO:0000256" key="2">
    <source>
        <dbReference type="ARBA" id="ARBA00022475"/>
    </source>
</evidence>
<dbReference type="eggNOG" id="COG0577">
    <property type="taxonomic scope" value="Bacteria"/>
</dbReference>
<proteinExistence type="inferred from homology"/>
<keyword evidence="5 7" id="KW-0472">Membrane</keyword>
<dbReference type="PANTHER" id="PTHR30572">
    <property type="entry name" value="MEMBRANE COMPONENT OF TRANSPORTER-RELATED"/>
    <property type="match status" value="1"/>
</dbReference>
<comment type="similarity">
    <text evidence="6">Belongs to the ABC-4 integral membrane protein family.</text>
</comment>
<keyword evidence="4 7" id="KW-1133">Transmembrane helix</keyword>
<feature type="transmembrane region" description="Helical" evidence="7">
    <location>
        <begin position="276"/>
        <end position="305"/>
    </location>
</feature>
<evidence type="ECO:0000259" key="8">
    <source>
        <dbReference type="Pfam" id="PF02687"/>
    </source>
</evidence>
<dbReference type="EMBL" id="CP002345">
    <property type="protein sequence ID" value="ADQ78249.1"/>
    <property type="molecule type" value="Genomic_DNA"/>
</dbReference>
<dbReference type="KEGG" id="ppn:Palpr_0087"/>
<dbReference type="STRING" id="694427.Palpr_0087"/>
<dbReference type="InterPro" id="IPR003838">
    <property type="entry name" value="ABC3_permease_C"/>
</dbReference>
<comment type="subcellular location">
    <subcellularLocation>
        <location evidence="1">Cell membrane</location>
        <topology evidence="1">Multi-pass membrane protein</topology>
    </subcellularLocation>
</comment>
<evidence type="ECO:0000256" key="7">
    <source>
        <dbReference type="SAM" id="Phobius"/>
    </source>
</evidence>
<evidence type="ECO:0000256" key="6">
    <source>
        <dbReference type="ARBA" id="ARBA00038076"/>
    </source>
</evidence>
<dbReference type="Proteomes" id="UP000008718">
    <property type="component" value="Chromosome"/>
</dbReference>
<accession>E4T059</accession>
<dbReference type="GO" id="GO:0022857">
    <property type="term" value="F:transmembrane transporter activity"/>
    <property type="evidence" value="ECO:0007669"/>
    <property type="project" value="TreeGrafter"/>
</dbReference>
<evidence type="ECO:0000256" key="5">
    <source>
        <dbReference type="ARBA" id="ARBA00023136"/>
    </source>
</evidence>
<evidence type="ECO:0008006" key="12">
    <source>
        <dbReference type="Google" id="ProtNLM"/>
    </source>
</evidence>
<evidence type="ECO:0000313" key="10">
    <source>
        <dbReference type="EMBL" id="ADQ78249.1"/>
    </source>
</evidence>
<gene>
    <name evidence="10" type="ordered locus">Palpr_0087</name>
</gene>
<evidence type="ECO:0000256" key="1">
    <source>
        <dbReference type="ARBA" id="ARBA00004651"/>
    </source>
</evidence>
<feature type="transmembrane region" description="Helical" evidence="7">
    <location>
        <begin position="21"/>
        <end position="42"/>
    </location>
</feature>
<dbReference type="OrthoDB" id="9770036at2"/>
<keyword evidence="3 7" id="KW-0812">Transmembrane</keyword>
<feature type="domain" description="ABC3 transporter permease C-terminal" evidence="8">
    <location>
        <begin position="286"/>
        <end position="412"/>
    </location>
</feature>
<evidence type="ECO:0000256" key="4">
    <source>
        <dbReference type="ARBA" id="ARBA00022989"/>
    </source>
</evidence>
<dbReference type="GO" id="GO:0005886">
    <property type="term" value="C:plasma membrane"/>
    <property type="evidence" value="ECO:0007669"/>
    <property type="project" value="UniProtKB-SubCell"/>
</dbReference>
<reference evidence="10 11" key="2">
    <citation type="journal article" date="2011" name="Stand. Genomic Sci.">
        <title>Complete genome sequence of Paludibacter propionicigenes type strain (WB4).</title>
        <authorList>
            <person name="Gronow S."/>
            <person name="Munk C."/>
            <person name="Lapidus A."/>
            <person name="Nolan M."/>
            <person name="Lucas S."/>
            <person name="Hammon N."/>
            <person name="Deshpande S."/>
            <person name="Cheng J.F."/>
            <person name="Tapia R."/>
            <person name="Han C."/>
            <person name="Goodwin L."/>
            <person name="Pitluck S."/>
            <person name="Liolios K."/>
            <person name="Ivanova N."/>
            <person name="Mavromatis K."/>
            <person name="Mikhailova N."/>
            <person name="Pati A."/>
            <person name="Chen A."/>
            <person name="Palaniappan K."/>
            <person name="Land M."/>
            <person name="Hauser L."/>
            <person name="Chang Y.J."/>
            <person name="Jeffries C.D."/>
            <person name="Brambilla E."/>
            <person name="Rohde M."/>
            <person name="Goker M."/>
            <person name="Detter J.C."/>
            <person name="Woyke T."/>
            <person name="Bristow J."/>
            <person name="Eisen J.A."/>
            <person name="Markowitz V."/>
            <person name="Hugenholtz P."/>
            <person name="Kyrpides N.C."/>
            <person name="Klenk H.P."/>
        </authorList>
    </citation>
    <scope>NUCLEOTIDE SEQUENCE [LARGE SCALE GENOMIC DNA]</scope>
    <source>
        <strain evidence="11">DSM 17365 / JCM 13257 / WB4</strain>
    </source>
</reference>
<protein>
    <recommendedName>
        <fullName evidence="12">ABC3 transporter permease protein domain-containing protein</fullName>
    </recommendedName>
</protein>
<evidence type="ECO:0000256" key="3">
    <source>
        <dbReference type="ARBA" id="ARBA00022692"/>
    </source>
</evidence>
<organism evidence="10 11">
    <name type="scientific">Paludibacter propionicigenes (strain DSM 17365 / JCM 13257 / WB4)</name>
    <dbReference type="NCBI Taxonomy" id="694427"/>
    <lineage>
        <taxon>Bacteria</taxon>
        <taxon>Pseudomonadati</taxon>
        <taxon>Bacteroidota</taxon>
        <taxon>Bacteroidia</taxon>
        <taxon>Bacteroidales</taxon>
        <taxon>Paludibacteraceae</taxon>
        <taxon>Paludibacter</taxon>
    </lineage>
</organism>
<dbReference type="Pfam" id="PF12704">
    <property type="entry name" value="MacB_PCD"/>
    <property type="match status" value="1"/>
</dbReference>
<name>E4T059_PALPW</name>
<dbReference type="InterPro" id="IPR050250">
    <property type="entry name" value="Macrolide_Exporter_MacB"/>
</dbReference>
<keyword evidence="2" id="KW-1003">Cell membrane</keyword>
<dbReference type="InterPro" id="IPR025857">
    <property type="entry name" value="MacB_PCD"/>
</dbReference>
<dbReference type="Pfam" id="PF02687">
    <property type="entry name" value="FtsX"/>
    <property type="match status" value="1"/>
</dbReference>
<reference key="1">
    <citation type="submission" date="2010-11" db="EMBL/GenBank/DDBJ databases">
        <title>The complete genome of Paludibacter propionicigenes DSM 17365.</title>
        <authorList>
            <consortium name="US DOE Joint Genome Institute (JGI-PGF)"/>
            <person name="Lucas S."/>
            <person name="Copeland A."/>
            <person name="Lapidus A."/>
            <person name="Bruce D."/>
            <person name="Goodwin L."/>
            <person name="Pitluck S."/>
            <person name="Kyrpides N."/>
            <person name="Mavromatis K."/>
            <person name="Ivanova N."/>
            <person name="Munk A.C."/>
            <person name="Brettin T."/>
            <person name="Detter J.C."/>
            <person name="Han C."/>
            <person name="Tapia R."/>
            <person name="Land M."/>
            <person name="Hauser L."/>
            <person name="Markowitz V."/>
            <person name="Cheng J.-F."/>
            <person name="Hugenholtz P."/>
            <person name="Woyke T."/>
            <person name="Wu D."/>
            <person name="Gronow S."/>
            <person name="Wellnitz S."/>
            <person name="Brambilla E."/>
            <person name="Klenk H.-P."/>
            <person name="Eisen J.A."/>
        </authorList>
    </citation>
    <scope>NUCLEOTIDE SEQUENCE</scope>
    <source>
        <strain>WB4</strain>
    </source>
</reference>
<feature type="transmembrane region" description="Helical" evidence="7">
    <location>
        <begin position="382"/>
        <end position="402"/>
    </location>
</feature>
<dbReference type="PANTHER" id="PTHR30572:SF4">
    <property type="entry name" value="ABC TRANSPORTER PERMEASE YTRF"/>
    <property type="match status" value="1"/>
</dbReference>
<feature type="transmembrane region" description="Helical" evidence="7">
    <location>
        <begin position="326"/>
        <end position="351"/>
    </location>
</feature>
<dbReference type="HOGENOM" id="CLU_000604_8_0_10"/>
<dbReference type="AlphaFoldDB" id="E4T059"/>